<accession>A0A100HN94</accession>
<dbReference type="InterPro" id="IPR036388">
    <property type="entry name" value="WH-like_DNA-bd_sf"/>
</dbReference>
<dbReference type="Gene3D" id="1.10.10.10">
    <property type="entry name" value="Winged helix-like DNA-binding domain superfamily/Winged helix DNA-binding domain"/>
    <property type="match status" value="1"/>
</dbReference>
<evidence type="ECO:0000313" key="2">
    <source>
        <dbReference type="Proteomes" id="UP000056209"/>
    </source>
</evidence>
<name>A0A100HN94_9DEIO</name>
<reference evidence="2" key="1">
    <citation type="submission" date="2015-11" db="EMBL/GenBank/DDBJ databases">
        <title>Draft Genome Sequence of the Radioresistant Bacterium Deinococcus grandis, Isolated from Freshwater Fish in Japan.</title>
        <authorList>
            <person name="Satoh K."/>
            <person name="Onodera T."/>
            <person name="Omoso K."/>
            <person name="Takeda-Yano K."/>
            <person name="Katayama T."/>
            <person name="Oono Y."/>
            <person name="Narumi I."/>
        </authorList>
    </citation>
    <scope>NUCLEOTIDE SEQUENCE [LARGE SCALE GENOMIC DNA]</scope>
    <source>
        <strain evidence="2">ATCC 43672</strain>
    </source>
</reference>
<organism evidence="1 2">
    <name type="scientific">Deinococcus grandis</name>
    <dbReference type="NCBI Taxonomy" id="57498"/>
    <lineage>
        <taxon>Bacteria</taxon>
        <taxon>Thermotogati</taxon>
        <taxon>Deinococcota</taxon>
        <taxon>Deinococci</taxon>
        <taxon>Deinococcales</taxon>
        <taxon>Deinococcaceae</taxon>
        <taxon>Deinococcus</taxon>
    </lineage>
</organism>
<evidence type="ECO:0000313" key="1">
    <source>
        <dbReference type="EMBL" id="GAQ23845.1"/>
    </source>
</evidence>
<protein>
    <submittedName>
        <fullName evidence="1">Uncharacterized protein</fullName>
    </submittedName>
</protein>
<dbReference type="RefSeq" id="WP_058979935.1">
    <property type="nucleotide sequence ID" value="NZ_BCMS01000005.1"/>
</dbReference>
<keyword evidence="2" id="KW-1185">Reference proteome</keyword>
<sequence length="205" mass="21948">MIVLDSALAARLLTDPHTRRILAAFQGDGQVIADAARALNLPLETVRYRARRAVQAGVLVAAGRRTRRGRTQAVYRLPLPVFVPGLQVPGGPDTLLHPDEDAFLAQVRRVRAALLAGGGWGLRVTAGTPDLVAELARPEQRGATMDDLRDRQAPAVVDVSSTLTLSAEDAKALQAELLDVYARYAARQRPGAAHLLGLTLYPASP</sequence>
<dbReference type="EMBL" id="BCMS01000005">
    <property type="protein sequence ID" value="GAQ23845.1"/>
    <property type="molecule type" value="Genomic_DNA"/>
</dbReference>
<gene>
    <name evidence="1" type="ORF">DEIGR_330103</name>
</gene>
<proteinExistence type="predicted"/>
<comment type="caution">
    <text evidence="1">The sequence shown here is derived from an EMBL/GenBank/DDBJ whole genome shotgun (WGS) entry which is preliminary data.</text>
</comment>
<dbReference type="AlphaFoldDB" id="A0A100HN94"/>
<dbReference type="OrthoDB" id="66712at2"/>
<dbReference type="Proteomes" id="UP000056209">
    <property type="component" value="Unassembled WGS sequence"/>
</dbReference>